<evidence type="ECO:0000313" key="2">
    <source>
        <dbReference type="EMBL" id="JAG16650.1"/>
    </source>
</evidence>
<sequence>DAQGPERAERSVPDLYGVSVQPSQIDAFVAQVDESQRSNLLRVYQHMQQKLPSRAAAVLTPEQLCEFSLTRNAVSGSNTDPQSVGTVDTPMNDDDLRDRTSMEKYRELGRVSLREFFHQGVISHD</sequence>
<organism evidence="2">
    <name type="scientific">Lygus hesperus</name>
    <name type="common">Western plant bug</name>
    <dbReference type="NCBI Taxonomy" id="30085"/>
    <lineage>
        <taxon>Eukaryota</taxon>
        <taxon>Metazoa</taxon>
        <taxon>Ecdysozoa</taxon>
        <taxon>Arthropoda</taxon>
        <taxon>Hexapoda</taxon>
        <taxon>Insecta</taxon>
        <taxon>Pterygota</taxon>
        <taxon>Neoptera</taxon>
        <taxon>Paraneoptera</taxon>
        <taxon>Hemiptera</taxon>
        <taxon>Heteroptera</taxon>
        <taxon>Panheteroptera</taxon>
        <taxon>Cimicomorpha</taxon>
        <taxon>Miridae</taxon>
        <taxon>Mirini</taxon>
        <taxon>Lygus</taxon>
    </lineage>
</organism>
<reference evidence="2" key="1">
    <citation type="journal article" date="2014" name="PLoS ONE">
        <title>Transcriptome-Based Identification of ABC Transporters in the Western Tarnished Plant Bug Lygus hesperus.</title>
        <authorList>
            <person name="Hull J.J."/>
            <person name="Chaney K."/>
            <person name="Geib S.M."/>
            <person name="Fabrick J.A."/>
            <person name="Brent C.S."/>
            <person name="Walsh D."/>
            <person name="Lavine L.C."/>
        </authorList>
    </citation>
    <scope>NUCLEOTIDE SEQUENCE</scope>
</reference>
<keyword evidence="2" id="KW-0032">Aminotransferase</keyword>
<gene>
    <name evidence="2" type="primary">argD_2</name>
    <name evidence="2" type="ORF">CM83_306</name>
</gene>
<dbReference type="GO" id="GO:0008483">
    <property type="term" value="F:transaminase activity"/>
    <property type="evidence" value="ECO:0007669"/>
    <property type="project" value="UniProtKB-KW"/>
</dbReference>
<feature type="non-terminal residue" evidence="2">
    <location>
        <position position="1"/>
    </location>
</feature>
<dbReference type="AlphaFoldDB" id="A0A0A9XHV5"/>
<dbReference type="EMBL" id="GBHO01026954">
    <property type="protein sequence ID" value="JAG16650.1"/>
    <property type="molecule type" value="Transcribed_RNA"/>
</dbReference>
<feature type="non-terminal residue" evidence="2">
    <location>
        <position position="125"/>
    </location>
</feature>
<feature type="compositionally biased region" description="Polar residues" evidence="1">
    <location>
        <begin position="73"/>
        <end position="86"/>
    </location>
</feature>
<feature type="region of interest" description="Disordered" evidence="1">
    <location>
        <begin position="73"/>
        <end position="98"/>
    </location>
</feature>
<protein>
    <submittedName>
        <fullName evidence="2">Acetylornithine aminotransferase</fullName>
    </submittedName>
</protein>
<keyword evidence="2" id="KW-0808">Transferase</keyword>
<proteinExistence type="predicted"/>
<accession>A0A0A9XHV5</accession>
<name>A0A0A9XHV5_LYGHE</name>
<evidence type="ECO:0000256" key="1">
    <source>
        <dbReference type="SAM" id="MobiDB-lite"/>
    </source>
</evidence>
<reference evidence="2" key="2">
    <citation type="submission" date="2014-07" db="EMBL/GenBank/DDBJ databases">
        <authorList>
            <person name="Hull J."/>
        </authorList>
    </citation>
    <scope>NUCLEOTIDE SEQUENCE</scope>
</reference>